<gene>
    <name evidence="2" type="ORF">SCLTRI_LOCUS997</name>
</gene>
<comment type="caution">
    <text evidence="2">The sequence shown here is derived from an EMBL/GenBank/DDBJ whole genome shotgun (WGS) entry which is preliminary data.</text>
</comment>
<feature type="compositionally biased region" description="Basic and acidic residues" evidence="1">
    <location>
        <begin position="414"/>
        <end position="433"/>
    </location>
</feature>
<evidence type="ECO:0000313" key="2">
    <source>
        <dbReference type="EMBL" id="CAD6441208.1"/>
    </source>
</evidence>
<sequence>MSKRAPSPISNPPVDDEVREKQKETRRELVKWYGDIRLALKDKEKKTAYKYALEGWKNVVNREAWANHGLIGYRLARDYLEAAAAYDIKGNRSKESVTVGFVEQFITAEFPEKRFLNKSQKGVVPRHGPEKQVDNFLAYTNVHYLETGLMMIESKRHPEDKEDMTKGRMAALETQVEGYCRQWLEEYKEIPFLYALTCVSTLMRVWVMERPTRSRDMKNAKLVGLWEPDKRTWDEYKDTGLDCDAVFLKTAFRLIKNNPTGSDYALTTSSDGETGDGRAGGRSKTATETRDETESEGRRTDKTDRDRSRNRRTDKTDRDRSRDKRADKASKPSKSSGKQTEASDKPTAQQSSSSRGAPREASNTPSERGDGRGGGNSESTSGRHGKERRRSRARQEPLPSSSPELPYRTLPKPRQSDRHERDETDNRPRRSDVPTRTSNGKNPEVEIRGKETATTGSSRKRADTTDSLSTRAPDSSGSENQRQPPKKSSKTALRSSANFRKSKPEILRASERRPGGGSNAS</sequence>
<accession>A0A8H2VMF6</accession>
<feature type="compositionally biased region" description="Polar residues" evidence="1">
    <location>
        <begin position="465"/>
        <end position="483"/>
    </location>
</feature>
<dbReference type="AlphaFoldDB" id="A0A8H2VMF6"/>
<feature type="compositionally biased region" description="Polar residues" evidence="1">
    <location>
        <begin position="332"/>
        <end position="366"/>
    </location>
</feature>
<feature type="region of interest" description="Disordered" evidence="1">
    <location>
        <begin position="258"/>
        <end position="521"/>
    </location>
</feature>
<proteinExistence type="predicted"/>
<feature type="compositionally biased region" description="Polar residues" evidence="1">
    <location>
        <begin position="490"/>
        <end position="499"/>
    </location>
</feature>
<keyword evidence="3" id="KW-1185">Reference proteome</keyword>
<feature type="compositionally biased region" description="Low complexity" evidence="1">
    <location>
        <begin position="396"/>
        <end position="406"/>
    </location>
</feature>
<dbReference type="Proteomes" id="UP000624404">
    <property type="component" value="Unassembled WGS sequence"/>
</dbReference>
<feature type="region of interest" description="Disordered" evidence="1">
    <location>
        <begin position="1"/>
        <end position="24"/>
    </location>
</feature>
<dbReference type="OrthoDB" id="3554797at2759"/>
<feature type="compositionally biased region" description="Polar residues" evidence="1">
    <location>
        <begin position="258"/>
        <end position="272"/>
    </location>
</feature>
<dbReference type="EMBL" id="CAJHIA010000003">
    <property type="protein sequence ID" value="CAD6441208.1"/>
    <property type="molecule type" value="Genomic_DNA"/>
</dbReference>
<feature type="compositionally biased region" description="Basic and acidic residues" evidence="1">
    <location>
        <begin position="502"/>
        <end position="514"/>
    </location>
</feature>
<feature type="compositionally biased region" description="Basic and acidic residues" evidence="1">
    <location>
        <begin position="285"/>
        <end position="330"/>
    </location>
</feature>
<name>A0A8H2VMF6_9HELO</name>
<protein>
    <submittedName>
        <fullName evidence="2">9b459395-fc4c-4947-8e55-981e90957acf-CDS</fullName>
    </submittedName>
</protein>
<reference evidence="2" key="1">
    <citation type="submission" date="2020-10" db="EMBL/GenBank/DDBJ databases">
        <authorList>
            <person name="Kusch S."/>
        </authorList>
    </citation>
    <scope>NUCLEOTIDE SEQUENCE</scope>
    <source>
        <strain evidence="2">SwB9</strain>
    </source>
</reference>
<evidence type="ECO:0000256" key="1">
    <source>
        <dbReference type="SAM" id="MobiDB-lite"/>
    </source>
</evidence>
<organism evidence="2 3">
    <name type="scientific">Sclerotinia trifoliorum</name>
    <dbReference type="NCBI Taxonomy" id="28548"/>
    <lineage>
        <taxon>Eukaryota</taxon>
        <taxon>Fungi</taxon>
        <taxon>Dikarya</taxon>
        <taxon>Ascomycota</taxon>
        <taxon>Pezizomycotina</taxon>
        <taxon>Leotiomycetes</taxon>
        <taxon>Helotiales</taxon>
        <taxon>Sclerotiniaceae</taxon>
        <taxon>Sclerotinia</taxon>
    </lineage>
</organism>
<feature type="compositionally biased region" description="Basic residues" evidence="1">
    <location>
        <begin position="383"/>
        <end position="392"/>
    </location>
</feature>
<evidence type="ECO:0000313" key="3">
    <source>
        <dbReference type="Proteomes" id="UP000624404"/>
    </source>
</evidence>